<protein>
    <recommendedName>
        <fullName evidence="5">Histidine kinase/HSP90-like ATPase domain-containing protein</fullName>
    </recommendedName>
</protein>
<evidence type="ECO:0000256" key="4">
    <source>
        <dbReference type="SAM" id="Phobius"/>
    </source>
</evidence>
<keyword evidence="4" id="KW-0812">Transmembrane</keyword>
<keyword evidence="2" id="KW-0418">Kinase</keyword>
<dbReference type="SUPFAM" id="SSF55874">
    <property type="entry name" value="ATPase domain of HSP90 chaperone/DNA topoisomerase II/histidine kinase"/>
    <property type="match status" value="1"/>
</dbReference>
<dbReference type="InterPro" id="IPR011123">
    <property type="entry name" value="Y_Y_Y"/>
</dbReference>
<proteinExistence type="predicted"/>
<evidence type="ECO:0000256" key="1">
    <source>
        <dbReference type="ARBA" id="ARBA00022679"/>
    </source>
</evidence>
<dbReference type="InterPro" id="IPR036890">
    <property type="entry name" value="HATPase_C_sf"/>
</dbReference>
<dbReference type="InterPro" id="IPR013783">
    <property type="entry name" value="Ig-like_fold"/>
</dbReference>
<dbReference type="PANTHER" id="PTHR24421">
    <property type="entry name" value="NITRATE/NITRITE SENSOR PROTEIN NARX-RELATED"/>
    <property type="match status" value="1"/>
</dbReference>
<dbReference type="PANTHER" id="PTHR24421:SF62">
    <property type="entry name" value="SENSORY TRANSDUCTION HISTIDINE KINASE"/>
    <property type="match status" value="1"/>
</dbReference>
<dbReference type="Gene3D" id="2.130.10.10">
    <property type="entry name" value="YVTN repeat-like/Quinoprotein amine dehydrogenase"/>
    <property type="match status" value="2"/>
</dbReference>
<dbReference type="Gene3D" id="3.30.565.10">
    <property type="entry name" value="Histidine kinase-like ATPase, C-terminal domain"/>
    <property type="match status" value="1"/>
</dbReference>
<dbReference type="SMART" id="SM00387">
    <property type="entry name" value="HATPase_c"/>
    <property type="match status" value="1"/>
</dbReference>
<evidence type="ECO:0000313" key="6">
    <source>
        <dbReference type="EMBL" id="MBX7489509.1"/>
    </source>
</evidence>
<organism evidence="6 7">
    <name type="scientific">Qipengyuania pacifica</name>
    <dbReference type="NCBI Taxonomy" id="2860199"/>
    <lineage>
        <taxon>Bacteria</taxon>
        <taxon>Pseudomonadati</taxon>
        <taxon>Pseudomonadota</taxon>
        <taxon>Alphaproteobacteria</taxon>
        <taxon>Sphingomonadales</taxon>
        <taxon>Erythrobacteraceae</taxon>
        <taxon>Qipengyuania</taxon>
    </lineage>
</organism>
<dbReference type="Pfam" id="PF07730">
    <property type="entry name" value="HisKA_3"/>
    <property type="match status" value="1"/>
</dbReference>
<dbReference type="Gene3D" id="1.20.5.1930">
    <property type="match status" value="1"/>
</dbReference>
<keyword evidence="4" id="KW-1133">Transmembrane helix</keyword>
<dbReference type="EMBL" id="JAIGNQ010000004">
    <property type="protein sequence ID" value="MBX7489509.1"/>
    <property type="molecule type" value="Genomic_DNA"/>
</dbReference>
<sequence length="991" mass="108075">MNLRKAVFALLVSVGLVLCAPTLMHAEQKPLGISRQDLTLAHYNHRAWRLVDGAPPDIWALAQAPDGFLWLGSGSGIYRFDGLVFEEIRLRSGQFPSSNATALLIAPDGAVWIGYFTGEISRLHDGRMTNFSHSDSVVEQLAQDRDGSIWAARSGTHGGLFHFDGKRWKRIGKQQGVSGGTAYSVLVARDGTVVVATESQVLMRRPHGVRFEVVGNSRGVSRLAEAPDGKIWVSGDVRRTTRAAGMPGFAVVPGSASPTDRADRMIFSHDGSLWQTNFGGGVARIGRLSSPGAAPMIERFMPEDGLTSPVAVPVLEDREGNIWIGTNVGLNRLRPVSAVTVLKVGEDSARTFRLTAANDGIVYVASGRMLYRVVPEGDLELLRKLPEPVGFLEADGQDLVIGQGNSIVRLAKGSIVRPRYPPAPSEIVSWGADAQGQIWITADNFGGYRLSPGGWVAASLADQKLAGRFVFSHTVTKSSDWLYAQDHLLRRVGPLFETVTTKGPGIGHITIVSEGRSGPLVGGELGLARLGRSHFQTISAAREPALRGISGILQTPDCEVWINGVRGLLRTTCDDLKIAFDDPGKRLRYKQFSAADGLPGVAQQNGNGSTLTRGGDGRIWIANNLGVAWIDPARTITNRLPPPVQIRKLEANGRIFADVDRVELPAGTRDVRIAYVAPSLAASERIIFRYKLVGVDRDWVEAGTRRDAFYANLPAGKWQFQVIAANNDGVWNKQGDSLSISIAPQYYETTWFRLLCIVLVLATVWLLYNWRVRQHRSHARDLAEAQLGERERIARELHDTLLQGVQGLMLRFQAATNAMSPGSREHVLAERALERADDLIIQARDRVRGLRARERSGELVSLMEELAAQYRSDGLSVSISFQDRLEPLAPELAEQVLAIVAEALANILHHAQASEVTIEIDRGRTHQTVVITDDGIGFPIEVIADSGRAGHFGIQGMMERANAFGGWLRIENSAELGARVVLGIRLSPFKG</sequence>
<keyword evidence="3" id="KW-0902">Two-component regulatory system</keyword>
<dbReference type="Pfam" id="PF07495">
    <property type="entry name" value="Y_Y_Y"/>
    <property type="match status" value="1"/>
</dbReference>
<keyword evidence="7" id="KW-1185">Reference proteome</keyword>
<accession>A0ABS7JHM3</accession>
<dbReference type="RefSeq" id="WP_221598646.1">
    <property type="nucleotide sequence ID" value="NZ_JAIGNQ010000004.1"/>
</dbReference>
<reference evidence="6 7" key="1">
    <citation type="submission" date="2021-08" db="EMBL/GenBank/DDBJ databases">
        <title>Comparative Genomics Analysis of the Genus Qipengyuania Reveals Extensive Genetic Diversity and Metabolic Versatility, Including the Description of Fifteen Novel Species.</title>
        <authorList>
            <person name="Liu Y."/>
        </authorList>
    </citation>
    <scope>NUCLEOTIDE SEQUENCE [LARGE SCALE GENOMIC DNA]</scope>
    <source>
        <strain evidence="6 7">GH25</strain>
    </source>
</reference>
<evidence type="ECO:0000256" key="2">
    <source>
        <dbReference type="ARBA" id="ARBA00022777"/>
    </source>
</evidence>
<dbReference type="InterPro" id="IPR015943">
    <property type="entry name" value="WD40/YVTN_repeat-like_dom_sf"/>
</dbReference>
<dbReference type="InterPro" id="IPR003594">
    <property type="entry name" value="HATPase_dom"/>
</dbReference>
<name>A0ABS7JHM3_9SPHN</name>
<gene>
    <name evidence="6" type="ORF">K3177_13385</name>
</gene>
<dbReference type="Pfam" id="PF02518">
    <property type="entry name" value="HATPase_c"/>
    <property type="match status" value="1"/>
</dbReference>
<dbReference type="Gene3D" id="2.60.40.10">
    <property type="entry name" value="Immunoglobulins"/>
    <property type="match status" value="1"/>
</dbReference>
<dbReference type="InterPro" id="IPR011712">
    <property type="entry name" value="Sig_transdc_His_kin_sub3_dim/P"/>
</dbReference>
<feature type="transmembrane region" description="Helical" evidence="4">
    <location>
        <begin position="751"/>
        <end position="770"/>
    </location>
</feature>
<dbReference type="SUPFAM" id="SSF63829">
    <property type="entry name" value="Calcium-dependent phosphotriesterase"/>
    <property type="match status" value="1"/>
</dbReference>
<evidence type="ECO:0000313" key="7">
    <source>
        <dbReference type="Proteomes" id="UP000776651"/>
    </source>
</evidence>
<dbReference type="InterPro" id="IPR050482">
    <property type="entry name" value="Sensor_HK_TwoCompSys"/>
</dbReference>
<evidence type="ECO:0000256" key="3">
    <source>
        <dbReference type="ARBA" id="ARBA00023012"/>
    </source>
</evidence>
<comment type="caution">
    <text evidence="6">The sequence shown here is derived from an EMBL/GenBank/DDBJ whole genome shotgun (WGS) entry which is preliminary data.</text>
</comment>
<keyword evidence="1" id="KW-0808">Transferase</keyword>
<evidence type="ECO:0000259" key="5">
    <source>
        <dbReference type="SMART" id="SM00387"/>
    </source>
</evidence>
<feature type="domain" description="Histidine kinase/HSP90-like ATPase" evidence="5">
    <location>
        <begin position="891"/>
        <end position="988"/>
    </location>
</feature>
<dbReference type="CDD" id="cd16917">
    <property type="entry name" value="HATPase_UhpB-NarQ-NarX-like"/>
    <property type="match status" value="1"/>
</dbReference>
<dbReference type="Proteomes" id="UP000776651">
    <property type="component" value="Unassembled WGS sequence"/>
</dbReference>
<keyword evidence="4" id="KW-0472">Membrane</keyword>